<comment type="caution">
    <text evidence="2">The sequence shown here is derived from an EMBL/GenBank/DDBJ whole genome shotgun (WGS) entry which is preliminary data.</text>
</comment>
<proteinExistence type="predicted"/>
<feature type="region of interest" description="Disordered" evidence="1">
    <location>
        <begin position="16"/>
        <end position="79"/>
    </location>
</feature>
<dbReference type="EMBL" id="JAMDHD010000009">
    <property type="protein sequence ID" value="MDD0984326.1"/>
    <property type="molecule type" value="Genomic_DNA"/>
</dbReference>
<organism evidence="2 3">
    <name type="scientific">Pseudomonas shahriarae</name>
    <dbReference type="NCBI Taxonomy" id="2745512"/>
    <lineage>
        <taxon>Bacteria</taxon>
        <taxon>Pseudomonadati</taxon>
        <taxon>Pseudomonadota</taxon>
        <taxon>Gammaproteobacteria</taxon>
        <taxon>Pseudomonadales</taxon>
        <taxon>Pseudomonadaceae</taxon>
        <taxon>Pseudomonas</taxon>
    </lineage>
</organism>
<keyword evidence="3" id="KW-1185">Reference proteome</keyword>
<reference evidence="2" key="1">
    <citation type="submission" date="2022-05" db="EMBL/GenBank/DDBJ databases">
        <title>Novel Pseudomonas spp. Isolated from a Rainbow Trout Aquaculture Facility.</title>
        <authorList>
            <person name="Testerman T."/>
            <person name="Graf J."/>
        </authorList>
    </citation>
    <scope>NUCLEOTIDE SEQUENCE</scope>
    <source>
        <strain evidence="2">ID1050</strain>
    </source>
</reference>
<sequence>MTSITGFHPFSFYSDLAGKNKPIDPVNPTSPIDKVQSGVRNPKDTTAGDDAEFFNADTQQWQPTASNGKGDGGYVNFGDPYREPIDHELVYGANGEWQLKADG</sequence>
<name>A0ABT5N799_9PSED</name>
<evidence type="ECO:0000313" key="3">
    <source>
        <dbReference type="Proteomes" id="UP001148189"/>
    </source>
</evidence>
<feature type="compositionally biased region" description="Polar residues" evidence="1">
    <location>
        <begin position="56"/>
        <end position="67"/>
    </location>
</feature>
<gene>
    <name evidence="2" type="ORF">M5G21_05065</name>
</gene>
<dbReference type="RefSeq" id="WP_273865230.1">
    <property type="nucleotide sequence ID" value="NZ_JAMDHD010000009.1"/>
</dbReference>
<accession>A0ABT5N799</accession>
<evidence type="ECO:0000313" key="2">
    <source>
        <dbReference type="EMBL" id="MDD0984326.1"/>
    </source>
</evidence>
<protein>
    <submittedName>
        <fullName evidence="2">Uncharacterized protein</fullName>
    </submittedName>
</protein>
<dbReference type="Proteomes" id="UP001148189">
    <property type="component" value="Unassembled WGS sequence"/>
</dbReference>
<evidence type="ECO:0000256" key="1">
    <source>
        <dbReference type="SAM" id="MobiDB-lite"/>
    </source>
</evidence>